<organism evidence="4 5">
    <name type="scientific">Heracleum sosnowskyi</name>
    <dbReference type="NCBI Taxonomy" id="360622"/>
    <lineage>
        <taxon>Eukaryota</taxon>
        <taxon>Viridiplantae</taxon>
        <taxon>Streptophyta</taxon>
        <taxon>Embryophyta</taxon>
        <taxon>Tracheophyta</taxon>
        <taxon>Spermatophyta</taxon>
        <taxon>Magnoliopsida</taxon>
        <taxon>eudicotyledons</taxon>
        <taxon>Gunneridae</taxon>
        <taxon>Pentapetalae</taxon>
        <taxon>asterids</taxon>
        <taxon>campanulids</taxon>
        <taxon>Apiales</taxon>
        <taxon>Apiaceae</taxon>
        <taxon>Apioideae</taxon>
        <taxon>apioid superclade</taxon>
        <taxon>Tordylieae</taxon>
        <taxon>Tordyliinae</taxon>
        <taxon>Heracleum</taxon>
    </lineage>
</organism>
<dbReference type="GO" id="GO:0140662">
    <property type="term" value="F:ATP-dependent protein folding chaperone"/>
    <property type="evidence" value="ECO:0007669"/>
    <property type="project" value="InterPro"/>
</dbReference>
<reference evidence="4" key="2">
    <citation type="submission" date="2023-05" db="EMBL/GenBank/DDBJ databases">
        <authorList>
            <person name="Schelkunov M.I."/>
        </authorList>
    </citation>
    <scope>NUCLEOTIDE SEQUENCE</scope>
    <source>
        <strain evidence="4">Hsosn_3</strain>
        <tissue evidence="4">Leaf</tissue>
    </source>
</reference>
<name>A0AAD8MX75_9APIA</name>
<dbReference type="Pfam" id="PF00012">
    <property type="entry name" value="HSP70"/>
    <property type="match status" value="1"/>
</dbReference>
<dbReference type="EMBL" id="JAUIZM010000004">
    <property type="protein sequence ID" value="KAK1387018.1"/>
    <property type="molecule type" value="Genomic_DNA"/>
</dbReference>
<proteinExistence type="inferred from homology"/>
<reference evidence="4" key="1">
    <citation type="submission" date="2023-02" db="EMBL/GenBank/DDBJ databases">
        <title>Genome of toxic invasive species Heracleum sosnowskyi carries increased number of genes despite the absence of recent whole-genome duplications.</title>
        <authorList>
            <person name="Schelkunov M."/>
            <person name="Shtratnikova V."/>
            <person name="Makarenko M."/>
            <person name="Klepikova A."/>
            <person name="Omelchenko D."/>
            <person name="Novikova G."/>
            <person name="Obukhova E."/>
            <person name="Bogdanov V."/>
            <person name="Penin A."/>
            <person name="Logacheva M."/>
        </authorList>
    </citation>
    <scope>NUCLEOTIDE SEQUENCE</scope>
    <source>
        <strain evidence="4">Hsosn_3</strain>
        <tissue evidence="4">Leaf</tissue>
    </source>
</reference>
<comment type="similarity">
    <text evidence="1">Belongs to the heat shock protein 70 family.</text>
</comment>
<evidence type="ECO:0000256" key="1">
    <source>
        <dbReference type="ARBA" id="ARBA00007381"/>
    </source>
</evidence>
<protein>
    <recommendedName>
        <fullName evidence="6">Heat shock protein 70</fullName>
    </recommendedName>
</protein>
<accession>A0AAD8MX75</accession>
<dbReference type="PRINTS" id="PR00301">
    <property type="entry name" value="HEATSHOCK70"/>
</dbReference>
<evidence type="ECO:0000256" key="3">
    <source>
        <dbReference type="ARBA" id="ARBA00022840"/>
    </source>
</evidence>
<evidence type="ECO:0008006" key="6">
    <source>
        <dbReference type="Google" id="ProtNLM"/>
    </source>
</evidence>
<dbReference type="InterPro" id="IPR013126">
    <property type="entry name" value="Hsp_70_fam"/>
</dbReference>
<dbReference type="InterPro" id="IPR043129">
    <property type="entry name" value="ATPase_NBD"/>
</dbReference>
<sequence>MGNNDEVAVGIDLGTTYSCVGVWQNDRVEIIANDQGHRTTPSCVAFTDTERFVGDAARNQAALNPINTVFDAKRLIGRKFYDSTVQSDMTLWPFKIPITAAICEVERQS</sequence>
<dbReference type="Proteomes" id="UP001237642">
    <property type="component" value="Unassembled WGS sequence"/>
</dbReference>
<keyword evidence="2" id="KW-0547">Nucleotide-binding</keyword>
<dbReference type="AlphaFoldDB" id="A0AAD8MX75"/>
<comment type="caution">
    <text evidence="4">The sequence shown here is derived from an EMBL/GenBank/DDBJ whole genome shotgun (WGS) entry which is preliminary data.</text>
</comment>
<evidence type="ECO:0000313" key="4">
    <source>
        <dbReference type="EMBL" id="KAK1387018.1"/>
    </source>
</evidence>
<dbReference type="SUPFAM" id="SSF53067">
    <property type="entry name" value="Actin-like ATPase domain"/>
    <property type="match status" value="1"/>
</dbReference>
<dbReference type="PANTHER" id="PTHR19375">
    <property type="entry name" value="HEAT SHOCK PROTEIN 70KDA"/>
    <property type="match status" value="1"/>
</dbReference>
<dbReference type="PROSITE" id="PS00297">
    <property type="entry name" value="HSP70_1"/>
    <property type="match status" value="1"/>
</dbReference>
<dbReference type="Gene3D" id="3.30.420.40">
    <property type="match status" value="1"/>
</dbReference>
<gene>
    <name evidence="4" type="ORF">POM88_015196</name>
</gene>
<evidence type="ECO:0000256" key="2">
    <source>
        <dbReference type="ARBA" id="ARBA00022741"/>
    </source>
</evidence>
<keyword evidence="3" id="KW-0067">ATP-binding</keyword>
<keyword evidence="5" id="KW-1185">Reference proteome</keyword>
<dbReference type="InterPro" id="IPR018181">
    <property type="entry name" value="Heat_shock_70_CS"/>
</dbReference>
<dbReference type="FunFam" id="3.30.420.40:FF:000028">
    <property type="entry name" value="heat shock 70 kDa protein-like"/>
    <property type="match status" value="1"/>
</dbReference>
<evidence type="ECO:0000313" key="5">
    <source>
        <dbReference type="Proteomes" id="UP001237642"/>
    </source>
</evidence>
<dbReference type="GO" id="GO:0005524">
    <property type="term" value="F:ATP binding"/>
    <property type="evidence" value="ECO:0007669"/>
    <property type="project" value="UniProtKB-KW"/>
</dbReference>